<dbReference type="PANTHER" id="PTHR22750">
    <property type="entry name" value="G-PROTEIN COUPLED RECEPTOR"/>
    <property type="match status" value="1"/>
</dbReference>
<keyword evidence="6" id="KW-0807">Transducer</keyword>
<dbReference type="InterPro" id="IPR000276">
    <property type="entry name" value="GPCR_Rhodpsn"/>
</dbReference>
<dbReference type="Proteomes" id="UP001159427">
    <property type="component" value="Unassembled WGS sequence"/>
</dbReference>
<dbReference type="Pfam" id="PF00001">
    <property type="entry name" value="7tm_1"/>
    <property type="match status" value="1"/>
</dbReference>
<accession>A0ABN8MIM5</accession>
<dbReference type="InterPro" id="IPR019430">
    <property type="entry name" value="7TM_GPCR_serpentine_rcpt_Srx"/>
</dbReference>
<proteinExistence type="inferred from homology"/>
<dbReference type="Pfam" id="PF10328">
    <property type="entry name" value="7TM_GPCR_Srx"/>
    <property type="match status" value="1"/>
</dbReference>
<comment type="subcellular location">
    <subcellularLocation>
        <location evidence="1">Cell membrane</location>
        <topology evidence="1">Multi-pass membrane protein</topology>
    </subcellularLocation>
</comment>
<dbReference type="CDD" id="cd00637">
    <property type="entry name" value="7tm_classA_rhodopsin-like"/>
    <property type="match status" value="2"/>
</dbReference>
<keyword evidence="10" id="KW-1185">Reference proteome</keyword>
<protein>
    <recommendedName>
        <fullName evidence="8">G-protein coupled receptors family 1 profile domain-containing protein</fullName>
    </recommendedName>
</protein>
<keyword evidence="4 7" id="KW-1133">Transmembrane helix</keyword>
<dbReference type="PROSITE" id="PS50262">
    <property type="entry name" value="G_PROTEIN_RECEP_F1_2"/>
    <property type="match status" value="2"/>
</dbReference>
<feature type="transmembrane region" description="Helical" evidence="7">
    <location>
        <begin position="409"/>
        <end position="430"/>
    </location>
</feature>
<comment type="caution">
    <text evidence="9">The sequence shown here is derived from an EMBL/GenBank/DDBJ whole genome shotgun (WGS) entry which is preliminary data.</text>
</comment>
<feature type="transmembrane region" description="Helical" evidence="7">
    <location>
        <begin position="261"/>
        <end position="286"/>
    </location>
</feature>
<feature type="domain" description="G-protein coupled receptors family 1 profile" evidence="8">
    <location>
        <begin position="278"/>
        <end position="497"/>
    </location>
</feature>
<feature type="transmembrane region" description="Helical" evidence="7">
    <location>
        <begin position="336"/>
        <end position="363"/>
    </location>
</feature>
<dbReference type="InterPro" id="IPR017452">
    <property type="entry name" value="GPCR_Rhodpsn_7TM"/>
</dbReference>
<keyword evidence="2" id="KW-1003">Cell membrane</keyword>
<evidence type="ECO:0000256" key="4">
    <source>
        <dbReference type="ARBA" id="ARBA00022989"/>
    </source>
</evidence>
<dbReference type="EMBL" id="CALNXI010000523">
    <property type="protein sequence ID" value="CAH3028605.1"/>
    <property type="molecule type" value="Genomic_DNA"/>
</dbReference>
<evidence type="ECO:0000256" key="6">
    <source>
        <dbReference type="RuleBase" id="RU000688"/>
    </source>
</evidence>
<evidence type="ECO:0000256" key="2">
    <source>
        <dbReference type="ARBA" id="ARBA00022475"/>
    </source>
</evidence>
<keyword evidence="3 6" id="KW-0812">Transmembrane</keyword>
<evidence type="ECO:0000313" key="9">
    <source>
        <dbReference type="EMBL" id="CAH3028605.1"/>
    </source>
</evidence>
<dbReference type="Gene3D" id="1.20.1070.10">
    <property type="entry name" value="Rhodopsin 7-helix transmembrane proteins"/>
    <property type="match status" value="2"/>
</dbReference>
<evidence type="ECO:0000256" key="3">
    <source>
        <dbReference type="ARBA" id="ARBA00022692"/>
    </source>
</evidence>
<keyword evidence="6" id="KW-0297">G-protein coupled receptor</keyword>
<evidence type="ECO:0000256" key="1">
    <source>
        <dbReference type="ARBA" id="ARBA00004651"/>
    </source>
</evidence>
<keyword evidence="5 7" id="KW-0472">Membrane</keyword>
<feature type="transmembrane region" description="Helical" evidence="7">
    <location>
        <begin position="187"/>
        <end position="206"/>
    </location>
</feature>
<feature type="transmembrane region" description="Helical" evidence="7">
    <location>
        <begin position="384"/>
        <end position="403"/>
    </location>
</feature>
<evidence type="ECO:0000256" key="7">
    <source>
        <dbReference type="SAM" id="Phobius"/>
    </source>
</evidence>
<sequence length="497" mass="56703">MFAAHIMDSKQNNETMNKPYKAIFNAFHAPTHIFISASLFSVTALCADRYLAIYLHLRYQELVTHKRVTIAVTSIWVFIALTSLLSFWISTNIMFAYYAIRNFSCIITATSLSVKLKQTLRHHIAQIQIPQEAQNHLVESVQRNRKSAMASLYVYLVFIVCYLPSICVLITIATISEPRNDLQHLSFYTLTLVFLNSTLNPLIYCWKLKQIRKTVTGKLRDSRRRKYFTKKQILKNRTLPEKIILALETMQEKTPKHLSSGLLLCVLNVSLSYTAIMSNIVTVHAVRKTSSLSKNLKTLLLSQAVSDIGVGLVAQPLYVARMILSWSQGTENNPTYFAMMIMHIIASNLFSFATIHGAMALCTDRFMAVYLHLRYQELVTHKRVVGVVILIWALSGFLSFARLWMSINFMYAILAIVISACIVTATFFSVKICWFVRRHVSELHVLQAPQVTQNGQLANILRLRKFAIASVYFHLVFLICYCQIFSPLLLSLSPLTH</sequence>
<feature type="transmembrane region" description="Helical" evidence="7">
    <location>
        <begin position="95"/>
        <end position="114"/>
    </location>
</feature>
<dbReference type="SUPFAM" id="SSF81321">
    <property type="entry name" value="Family A G protein-coupled receptor-like"/>
    <property type="match status" value="2"/>
</dbReference>
<evidence type="ECO:0000259" key="8">
    <source>
        <dbReference type="PROSITE" id="PS50262"/>
    </source>
</evidence>
<feature type="transmembrane region" description="Helical" evidence="7">
    <location>
        <begin position="466"/>
        <end position="490"/>
    </location>
</feature>
<keyword evidence="6" id="KW-0675">Receptor</keyword>
<dbReference type="PRINTS" id="PR00237">
    <property type="entry name" value="GPCRRHODOPSN"/>
</dbReference>
<name>A0ABN8MIM5_9CNID</name>
<feature type="transmembrane region" description="Helical" evidence="7">
    <location>
        <begin position="152"/>
        <end position="175"/>
    </location>
</feature>
<feature type="transmembrane region" description="Helical" evidence="7">
    <location>
        <begin position="26"/>
        <end position="47"/>
    </location>
</feature>
<organism evidence="9 10">
    <name type="scientific">Porites evermanni</name>
    <dbReference type="NCBI Taxonomy" id="104178"/>
    <lineage>
        <taxon>Eukaryota</taxon>
        <taxon>Metazoa</taxon>
        <taxon>Cnidaria</taxon>
        <taxon>Anthozoa</taxon>
        <taxon>Hexacorallia</taxon>
        <taxon>Scleractinia</taxon>
        <taxon>Fungiina</taxon>
        <taxon>Poritidae</taxon>
        <taxon>Porites</taxon>
    </lineage>
</organism>
<feature type="domain" description="G-protein coupled receptors family 1 profile" evidence="8">
    <location>
        <begin position="33"/>
        <end position="204"/>
    </location>
</feature>
<evidence type="ECO:0000256" key="5">
    <source>
        <dbReference type="ARBA" id="ARBA00023136"/>
    </source>
</evidence>
<comment type="similarity">
    <text evidence="6">Belongs to the G-protein coupled receptor 1 family.</text>
</comment>
<dbReference type="PROSITE" id="PS00237">
    <property type="entry name" value="G_PROTEIN_RECEP_F1_1"/>
    <property type="match status" value="2"/>
</dbReference>
<evidence type="ECO:0000313" key="10">
    <source>
        <dbReference type="Proteomes" id="UP001159427"/>
    </source>
</evidence>
<gene>
    <name evidence="9" type="ORF">PEVE_00034491</name>
</gene>
<feature type="transmembrane region" description="Helical" evidence="7">
    <location>
        <begin position="68"/>
        <end position="89"/>
    </location>
</feature>
<reference evidence="9 10" key="1">
    <citation type="submission" date="2022-05" db="EMBL/GenBank/DDBJ databases">
        <authorList>
            <consortium name="Genoscope - CEA"/>
            <person name="William W."/>
        </authorList>
    </citation>
    <scope>NUCLEOTIDE SEQUENCE [LARGE SCALE GENOMIC DNA]</scope>
</reference>